<proteinExistence type="predicted"/>
<protein>
    <submittedName>
        <fullName evidence="2">Uncharacterized protein</fullName>
    </submittedName>
</protein>
<evidence type="ECO:0000256" key="1">
    <source>
        <dbReference type="SAM" id="MobiDB-lite"/>
    </source>
</evidence>
<dbReference type="AlphaFoldDB" id="A0A5C3PAP9"/>
<feature type="compositionally biased region" description="Low complexity" evidence="1">
    <location>
        <begin position="184"/>
        <end position="200"/>
    </location>
</feature>
<feature type="compositionally biased region" description="Basic residues" evidence="1">
    <location>
        <begin position="1"/>
        <end position="11"/>
    </location>
</feature>
<feature type="region of interest" description="Disordered" evidence="1">
    <location>
        <begin position="1"/>
        <end position="70"/>
    </location>
</feature>
<dbReference type="EMBL" id="ML211204">
    <property type="protein sequence ID" value="TFK86331.1"/>
    <property type="molecule type" value="Genomic_DNA"/>
</dbReference>
<accession>A0A5C3PAP9</accession>
<keyword evidence="3" id="KW-1185">Reference proteome</keyword>
<reference evidence="2 3" key="1">
    <citation type="journal article" date="2019" name="Nat. Ecol. Evol.">
        <title>Megaphylogeny resolves global patterns of mushroom evolution.</title>
        <authorList>
            <person name="Varga T."/>
            <person name="Krizsan K."/>
            <person name="Foldi C."/>
            <person name="Dima B."/>
            <person name="Sanchez-Garcia M."/>
            <person name="Sanchez-Ramirez S."/>
            <person name="Szollosi G.J."/>
            <person name="Szarkandi J.G."/>
            <person name="Papp V."/>
            <person name="Albert L."/>
            <person name="Andreopoulos W."/>
            <person name="Angelini C."/>
            <person name="Antonin V."/>
            <person name="Barry K.W."/>
            <person name="Bougher N.L."/>
            <person name="Buchanan P."/>
            <person name="Buyck B."/>
            <person name="Bense V."/>
            <person name="Catcheside P."/>
            <person name="Chovatia M."/>
            <person name="Cooper J."/>
            <person name="Damon W."/>
            <person name="Desjardin D."/>
            <person name="Finy P."/>
            <person name="Geml J."/>
            <person name="Haridas S."/>
            <person name="Hughes K."/>
            <person name="Justo A."/>
            <person name="Karasinski D."/>
            <person name="Kautmanova I."/>
            <person name="Kiss B."/>
            <person name="Kocsube S."/>
            <person name="Kotiranta H."/>
            <person name="LaButti K.M."/>
            <person name="Lechner B.E."/>
            <person name="Liimatainen K."/>
            <person name="Lipzen A."/>
            <person name="Lukacs Z."/>
            <person name="Mihaltcheva S."/>
            <person name="Morgado L.N."/>
            <person name="Niskanen T."/>
            <person name="Noordeloos M.E."/>
            <person name="Ohm R.A."/>
            <person name="Ortiz-Santana B."/>
            <person name="Ovrebo C."/>
            <person name="Racz N."/>
            <person name="Riley R."/>
            <person name="Savchenko A."/>
            <person name="Shiryaev A."/>
            <person name="Soop K."/>
            <person name="Spirin V."/>
            <person name="Szebenyi C."/>
            <person name="Tomsovsky M."/>
            <person name="Tulloss R.E."/>
            <person name="Uehling J."/>
            <person name="Grigoriev I.V."/>
            <person name="Vagvolgyi C."/>
            <person name="Papp T."/>
            <person name="Martin F.M."/>
            <person name="Miettinen O."/>
            <person name="Hibbett D.S."/>
            <person name="Nagy L.G."/>
        </authorList>
    </citation>
    <scope>NUCLEOTIDE SEQUENCE [LARGE SCALE GENOMIC DNA]</scope>
    <source>
        <strain evidence="2 3">HHB13444</strain>
    </source>
</reference>
<evidence type="ECO:0000313" key="3">
    <source>
        <dbReference type="Proteomes" id="UP000308197"/>
    </source>
</evidence>
<name>A0A5C3PAP9_9APHY</name>
<gene>
    <name evidence="2" type="ORF">K466DRAFT_600417</name>
</gene>
<feature type="region of interest" description="Disordered" evidence="1">
    <location>
        <begin position="159"/>
        <end position="200"/>
    </location>
</feature>
<evidence type="ECO:0000313" key="2">
    <source>
        <dbReference type="EMBL" id="TFK86331.1"/>
    </source>
</evidence>
<organism evidence="2 3">
    <name type="scientific">Polyporus arcularius HHB13444</name>
    <dbReference type="NCBI Taxonomy" id="1314778"/>
    <lineage>
        <taxon>Eukaryota</taxon>
        <taxon>Fungi</taxon>
        <taxon>Dikarya</taxon>
        <taxon>Basidiomycota</taxon>
        <taxon>Agaricomycotina</taxon>
        <taxon>Agaricomycetes</taxon>
        <taxon>Polyporales</taxon>
        <taxon>Polyporaceae</taxon>
        <taxon>Polyporus</taxon>
    </lineage>
</organism>
<sequence length="200" mass="21690">MPPHRKNHIRRTSTLTGSFYDKSGSIGDGQPSPTVTSFRERSFDMSFDMGSGKGGATEDTGADSDDEYCLTGYGEMSTDGPFTLPPSPTQTIKYRYRAYRPKLAKLGKKYRTAADGRTPLKTKSSAYHASDILGQYLSGTSGRSPKGDFRALMQRYRESAEGWRDGESASISPARKTPLSKTWSSGSNSGRRAGSARGSA</sequence>
<dbReference type="InParanoid" id="A0A5C3PAP9"/>
<dbReference type="Proteomes" id="UP000308197">
    <property type="component" value="Unassembled WGS sequence"/>
</dbReference>